<protein>
    <recommendedName>
        <fullName evidence="1">DUF4440 domain-containing protein</fullName>
    </recommendedName>
</protein>
<feature type="domain" description="DUF4440" evidence="1">
    <location>
        <begin position="6"/>
        <end position="112"/>
    </location>
</feature>
<dbReference type="Pfam" id="PF14534">
    <property type="entry name" value="DUF4440"/>
    <property type="match status" value="1"/>
</dbReference>
<proteinExistence type="predicted"/>
<accession>A0A7R7HYS3</accession>
<dbReference type="Gene3D" id="3.10.450.50">
    <property type="match status" value="1"/>
</dbReference>
<name>A0A7R7HYS3_9ACTN</name>
<dbReference type="EMBL" id="AP023355">
    <property type="protein sequence ID" value="BCJ37627.1"/>
    <property type="molecule type" value="Genomic_DNA"/>
</dbReference>
<evidence type="ECO:0000313" key="3">
    <source>
        <dbReference type="Proteomes" id="UP000611640"/>
    </source>
</evidence>
<gene>
    <name evidence="2" type="ORF">Athai_51300</name>
</gene>
<keyword evidence="3" id="KW-1185">Reference proteome</keyword>
<dbReference type="InterPro" id="IPR032710">
    <property type="entry name" value="NTF2-like_dom_sf"/>
</dbReference>
<dbReference type="SUPFAM" id="SSF54427">
    <property type="entry name" value="NTF2-like"/>
    <property type="match status" value="1"/>
</dbReference>
<dbReference type="InterPro" id="IPR027843">
    <property type="entry name" value="DUF4440"/>
</dbReference>
<evidence type="ECO:0000259" key="1">
    <source>
        <dbReference type="Pfam" id="PF14534"/>
    </source>
</evidence>
<dbReference type="Proteomes" id="UP000611640">
    <property type="component" value="Chromosome"/>
</dbReference>
<dbReference type="KEGG" id="atl:Athai_51300"/>
<reference evidence="2 3" key="1">
    <citation type="submission" date="2020-08" db="EMBL/GenBank/DDBJ databases">
        <title>Whole genome shotgun sequence of Actinocatenispora thailandica NBRC 105041.</title>
        <authorList>
            <person name="Komaki H."/>
            <person name="Tamura T."/>
        </authorList>
    </citation>
    <scope>NUCLEOTIDE SEQUENCE [LARGE SCALE GENOMIC DNA]</scope>
    <source>
        <strain evidence="2 3">NBRC 105041</strain>
    </source>
</reference>
<organism evidence="2 3">
    <name type="scientific">Actinocatenispora thailandica</name>
    <dbReference type="NCBI Taxonomy" id="227318"/>
    <lineage>
        <taxon>Bacteria</taxon>
        <taxon>Bacillati</taxon>
        <taxon>Actinomycetota</taxon>
        <taxon>Actinomycetes</taxon>
        <taxon>Micromonosporales</taxon>
        <taxon>Micromonosporaceae</taxon>
        <taxon>Actinocatenispora</taxon>
    </lineage>
</organism>
<sequence length="126" mass="14278">MSITEITELGRRWVAAELQGDTDTLDELAVDDFTLVGPLGFLLDKKQWLDRYRSGQFVTDELDWHDVTVRRYGDTAVAIGIQQQRAAYRGRPSDGQFRVTQILVRQDDRWRLAGLHLSPIAPPPGA</sequence>
<dbReference type="AlphaFoldDB" id="A0A7R7HYS3"/>
<evidence type="ECO:0000313" key="2">
    <source>
        <dbReference type="EMBL" id="BCJ37627.1"/>
    </source>
</evidence>
<dbReference type="RefSeq" id="WP_203963810.1">
    <property type="nucleotide sequence ID" value="NZ_AP023355.1"/>
</dbReference>